<evidence type="ECO:0008006" key="4">
    <source>
        <dbReference type="Google" id="ProtNLM"/>
    </source>
</evidence>
<organism evidence="2 3">
    <name type="scientific">Paenibacillus apiarius</name>
    <dbReference type="NCBI Taxonomy" id="46240"/>
    <lineage>
        <taxon>Bacteria</taxon>
        <taxon>Bacillati</taxon>
        <taxon>Bacillota</taxon>
        <taxon>Bacilli</taxon>
        <taxon>Bacillales</taxon>
        <taxon>Paenibacillaceae</taxon>
        <taxon>Paenibacillus</taxon>
    </lineage>
</organism>
<name>A0ABT4DX10_9BACL</name>
<evidence type="ECO:0000313" key="3">
    <source>
        <dbReference type="Proteomes" id="UP001207626"/>
    </source>
</evidence>
<dbReference type="RefSeq" id="WP_254912041.1">
    <property type="nucleotide sequence ID" value="NZ_JAMDLV010000053.1"/>
</dbReference>
<protein>
    <recommendedName>
        <fullName evidence="4">DUF5050 domain-containing protein</fullName>
    </recommendedName>
</protein>
<proteinExistence type="predicted"/>
<dbReference type="Proteomes" id="UP001207626">
    <property type="component" value="Unassembled WGS sequence"/>
</dbReference>
<comment type="caution">
    <text evidence="2">The sequence shown here is derived from an EMBL/GenBank/DDBJ whole genome shotgun (WGS) entry which is preliminary data.</text>
</comment>
<gene>
    <name evidence="2" type="ORF">M5X09_19925</name>
</gene>
<feature type="signal peptide" evidence="1">
    <location>
        <begin position="1"/>
        <end position="32"/>
    </location>
</feature>
<keyword evidence="1" id="KW-0732">Signal</keyword>
<accession>A0ABT4DX10</accession>
<reference evidence="2 3" key="1">
    <citation type="submission" date="2022-05" db="EMBL/GenBank/DDBJ databases">
        <title>Genome Sequencing of Bee-Associated Microbes.</title>
        <authorList>
            <person name="Dunlap C."/>
        </authorList>
    </citation>
    <scope>NUCLEOTIDE SEQUENCE [LARGE SCALE GENOMIC DNA]</scope>
    <source>
        <strain evidence="2 3">NRRL NRS-1438</strain>
    </source>
</reference>
<dbReference type="EMBL" id="JAMDLW010000029">
    <property type="protein sequence ID" value="MCY9521907.1"/>
    <property type="molecule type" value="Genomic_DNA"/>
</dbReference>
<sequence>MRTSLPYAVKRSCLFLLKLGIMHLLLSCSATSPTNQDPSDIRLDEAVALVYYSTSLSKEYYNKGSSYLLYIGKAGTVRSVKGEGLEWSAPVKLPAANSLVVQRKNEVHVQNNSLQAATHASPCTVSAGYRQTAGYLAGGKQYYALFNKGIGPDSAYVSTFRWGDENRHHCEDIGEFVEAQGSDEHAVYTLTSNHETLQGLNLVVLKPENGRLIQSKYPVRDMYTGSLIVQSDMISYQDKLYVVYSTRADDNRIELQVMEIDKHTRKTNTYPLHTYGNEPDNTFFSLSANSIGIQQNTLYYVDGYGTIFPFSLPTNTAGTPYSLYRFERKTYLNDEMGYVRGPYFYLYRFDEGNRAHQVEKYRLADGTLVSELLIPKVKDVISPEVYLYDFQMLGDL</sequence>
<keyword evidence="3" id="KW-1185">Reference proteome</keyword>
<evidence type="ECO:0000256" key="1">
    <source>
        <dbReference type="SAM" id="SignalP"/>
    </source>
</evidence>
<feature type="chain" id="PRO_5045171149" description="DUF5050 domain-containing protein" evidence="1">
    <location>
        <begin position="33"/>
        <end position="396"/>
    </location>
</feature>
<evidence type="ECO:0000313" key="2">
    <source>
        <dbReference type="EMBL" id="MCY9521907.1"/>
    </source>
</evidence>